<dbReference type="Proteomes" id="UP000054279">
    <property type="component" value="Unassembled WGS sequence"/>
</dbReference>
<organism evidence="1 2">
    <name type="scientific">Sphaerobolus stellatus (strain SS14)</name>
    <dbReference type="NCBI Taxonomy" id="990650"/>
    <lineage>
        <taxon>Eukaryota</taxon>
        <taxon>Fungi</taxon>
        <taxon>Dikarya</taxon>
        <taxon>Basidiomycota</taxon>
        <taxon>Agaricomycotina</taxon>
        <taxon>Agaricomycetes</taxon>
        <taxon>Phallomycetidae</taxon>
        <taxon>Geastrales</taxon>
        <taxon>Sphaerobolaceae</taxon>
        <taxon>Sphaerobolus</taxon>
    </lineage>
</organism>
<dbReference type="AlphaFoldDB" id="A0A0C9UUU4"/>
<keyword evidence="2" id="KW-1185">Reference proteome</keyword>
<proteinExistence type="predicted"/>
<dbReference type="HOGENOM" id="CLU_1866412_0_0_1"/>
<evidence type="ECO:0000313" key="1">
    <source>
        <dbReference type="EMBL" id="KIJ38639.1"/>
    </source>
</evidence>
<sequence>MRWSLVSTPEEASDIVKMLPAVKKLLVFPYPPRFIYLPPWLSVTVLDLRKTEHYADLLKWVNENTFPSLKTILIPKKICNGLETLLVVLERLVSHLRKPELVVSLGHGLTASEHDTLASFCTKNEVPWRYAGPNDDE</sequence>
<accession>A0A0C9UUU4</accession>
<protein>
    <submittedName>
        <fullName evidence="1">Uncharacterized protein</fullName>
    </submittedName>
</protein>
<reference evidence="1 2" key="1">
    <citation type="submission" date="2014-06" db="EMBL/GenBank/DDBJ databases">
        <title>Evolutionary Origins and Diversification of the Mycorrhizal Mutualists.</title>
        <authorList>
            <consortium name="DOE Joint Genome Institute"/>
            <consortium name="Mycorrhizal Genomics Consortium"/>
            <person name="Kohler A."/>
            <person name="Kuo A."/>
            <person name="Nagy L.G."/>
            <person name="Floudas D."/>
            <person name="Copeland A."/>
            <person name="Barry K.W."/>
            <person name="Cichocki N."/>
            <person name="Veneault-Fourrey C."/>
            <person name="LaButti K."/>
            <person name="Lindquist E.A."/>
            <person name="Lipzen A."/>
            <person name="Lundell T."/>
            <person name="Morin E."/>
            <person name="Murat C."/>
            <person name="Riley R."/>
            <person name="Ohm R."/>
            <person name="Sun H."/>
            <person name="Tunlid A."/>
            <person name="Henrissat B."/>
            <person name="Grigoriev I.V."/>
            <person name="Hibbett D.S."/>
            <person name="Martin F."/>
        </authorList>
    </citation>
    <scope>NUCLEOTIDE SEQUENCE [LARGE SCALE GENOMIC DNA]</scope>
    <source>
        <strain evidence="1 2">SS14</strain>
    </source>
</reference>
<gene>
    <name evidence="1" type="ORF">M422DRAFT_258759</name>
</gene>
<evidence type="ECO:0000313" key="2">
    <source>
        <dbReference type="Proteomes" id="UP000054279"/>
    </source>
</evidence>
<name>A0A0C9UUU4_SPHS4</name>
<dbReference type="EMBL" id="KN837159">
    <property type="protein sequence ID" value="KIJ38639.1"/>
    <property type="molecule type" value="Genomic_DNA"/>
</dbReference>